<evidence type="ECO:0000256" key="11">
    <source>
        <dbReference type="ARBA" id="ARBA00022840"/>
    </source>
</evidence>
<keyword evidence="9 16" id="KW-0479">Metal-binding</keyword>
<dbReference type="OrthoDB" id="9807095at2"/>
<dbReference type="GO" id="GO:0019740">
    <property type="term" value="P:nitrogen utilization"/>
    <property type="evidence" value="ECO:0007669"/>
    <property type="project" value="TreeGrafter"/>
</dbReference>
<dbReference type="SUPFAM" id="SSF55931">
    <property type="entry name" value="Glutamine synthetase/guanido kinase"/>
    <property type="match status" value="1"/>
</dbReference>
<comment type="cofactor">
    <cofactor evidence="16">
        <name>Mg(2+)</name>
        <dbReference type="ChEBI" id="CHEBI:18420"/>
    </cofactor>
    <text evidence="16">Binds 2 Mg(2+) ions per subunit.</text>
</comment>
<keyword evidence="8 21" id="KW-0436">Ligase</keyword>
<keyword evidence="7 17" id="KW-0597">Phosphoprotein</keyword>
<organism evidence="24 25">
    <name type="scientific">Propionibacterium ruminifibrarum</name>
    <dbReference type="NCBI Taxonomy" id="1962131"/>
    <lineage>
        <taxon>Bacteria</taxon>
        <taxon>Bacillati</taxon>
        <taxon>Actinomycetota</taxon>
        <taxon>Actinomycetes</taxon>
        <taxon>Propionibacteriales</taxon>
        <taxon>Propionibacteriaceae</taxon>
        <taxon>Propionibacterium</taxon>
    </lineage>
</organism>
<dbReference type="AlphaFoldDB" id="A0A375I1J4"/>
<dbReference type="PANTHER" id="PTHR43407:SF1">
    <property type="entry name" value="LENGSIN"/>
    <property type="match status" value="1"/>
</dbReference>
<evidence type="ECO:0000256" key="4">
    <source>
        <dbReference type="ARBA" id="ARBA00012937"/>
    </source>
</evidence>
<dbReference type="PROSITE" id="PS00181">
    <property type="entry name" value="GLNA_ATP"/>
    <property type="match status" value="1"/>
</dbReference>
<accession>A0A375I1J4</accession>
<dbReference type="GO" id="GO:0005737">
    <property type="term" value="C:cytoplasm"/>
    <property type="evidence" value="ECO:0007669"/>
    <property type="project" value="UniProtKB-SubCell"/>
</dbReference>
<feature type="domain" description="GS catalytic" evidence="23">
    <location>
        <begin position="107"/>
        <end position="473"/>
    </location>
</feature>
<feature type="modified residue" description="O-AMP-tyrosine" evidence="17">
    <location>
        <position position="402"/>
    </location>
</feature>
<dbReference type="InterPro" id="IPR027303">
    <property type="entry name" value="Gln_synth_gly_rich_site"/>
</dbReference>
<evidence type="ECO:0000256" key="2">
    <source>
        <dbReference type="ARBA" id="ARBA00009897"/>
    </source>
</evidence>
<dbReference type="PROSITE" id="PS51987">
    <property type="entry name" value="GS_CATALYTIC"/>
    <property type="match status" value="1"/>
</dbReference>
<feature type="binding site" evidence="15">
    <location>
        <position position="343"/>
    </location>
    <ligand>
        <name>ATP</name>
        <dbReference type="ChEBI" id="CHEBI:30616"/>
    </ligand>
</feature>
<dbReference type="SUPFAM" id="SSF54368">
    <property type="entry name" value="Glutamine synthetase, N-terminal domain"/>
    <property type="match status" value="1"/>
</dbReference>
<evidence type="ECO:0000256" key="8">
    <source>
        <dbReference type="ARBA" id="ARBA00022598"/>
    </source>
</evidence>
<dbReference type="Pfam" id="PF03951">
    <property type="entry name" value="Gln-synt_N"/>
    <property type="match status" value="1"/>
</dbReference>
<keyword evidence="25" id="KW-1185">Reference proteome</keyword>
<keyword evidence="10 15" id="KW-0547">Nucleotide-binding</keyword>
<comment type="catalytic activity">
    <reaction evidence="13 21">
        <text>L-glutamate + NH4(+) + ATP = L-glutamine + ADP + phosphate + H(+)</text>
        <dbReference type="Rhea" id="RHEA:16169"/>
        <dbReference type="ChEBI" id="CHEBI:15378"/>
        <dbReference type="ChEBI" id="CHEBI:28938"/>
        <dbReference type="ChEBI" id="CHEBI:29985"/>
        <dbReference type="ChEBI" id="CHEBI:30616"/>
        <dbReference type="ChEBI" id="CHEBI:43474"/>
        <dbReference type="ChEBI" id="CHEBI:58359"/>
        <dbReference type="ChEBI" id="CHEBI:456216"/>
        <dbReference type="EC" id="6.3.1.2"/>
    </reaction>
</comment>
<dbReference type="Gene3D" id="3.10.20.70">
    <property type="entry name" value="Glutamine synthetase, N-terminal domain"/>
    <property type="match status" value="1"/>
</dbReference>
<evidence type="ECO:0000259" key="22">
    <source>
        <dbReference type="PROSITE" id="PS51986"/>
    </source>
</evidence>
<dbReference type="EC" id="6.3.1.2" evidence="4 21"/>
<dbReference type="RefSeq" id="WP_119715816.1">
    <property type="nucleotide sequence ID" value="NZ_OMOH01000005.1"/>
</dbReference>
<feature type="binding site" evidence="16">
    <location>
        <position position="223"/>
    </location>
    <ligand>
        <name>Mg(2+)</name>
        <dbReference type="ChEBI" id="CHEBI:18420"/>
        <label>1</label>
    </ligand>
</feature>
<keyword evidence="6 20" id="KW-0963">Cytoplasm</keyword>
<feature type="binding site" evidence="16">
    <location>
        <position position="272"/>
    </location>
    <ligand>
        <name>Mg(2+)</name>
        <dbReference type="ChEBI" id="CHEBI:18420"/>
        <label>1</label>
    </ligand>
</feature>
<evidence type="ECO:0000256" key="15">
    <source>
        <dbReference type="PIRSR" id="PIRSR604809-2"/>
    </source>
</evidence>
<dbReference type="InterPro" id="IPR027302">
    <property type="entry name" value="Gln_synth_N_conserv_site"/>
</dbReference>
<comment type="similarity">
    <text evidence="2 18 19">Belongs to the glutamine synthetase family.</text>
</comment>
<dbReference type="PROSITE" id="PS51986">
    <property type="entry name" value="GS_BETA_GRASP"/>
    <property type="match status" value="1"/>
</dbReference>
<keyword evidence="12 16" id="KW-0460">Magnesium</keyword>
<evidence type="ECO:0000313" key="24">
    <source>
        <dbReference type="EMBL" id="SPF68674.1"/>
    </source>
</evidence>
<dbReference type="NCBIfam" id="TIGR00653">
    <property type="entry name" value="GlnA"/>
    <property type="match status" value="1"/>
</dbReference>
<dbReference type="GO" id="GO:0016020">
    <property type="term" value="C:membrane"/>
    <property type="evidence" value="ECO:0007669"/>
    <property type="project" value="TreeGrafter"/>
</dbReference>
<evidence type="ECO:0000256" key="13">
    <source>
        <dbReference type="ARBA" id="ARBA00049436"/>
    </source>
</evidence>
<dbReference type="GO" id="GO:0046872">
    <property type="term" value="F:metal ion binding"/>
    <property type="evidence" value="ECO:0007669"/>
    <property type="project" value="UniProtKB-KW"/>
</dbReference>
<feature type="binding site" evidence="14">
    <location>
        <position position="331"/>
    </location>
    <ligand>
        <name>L-glutamate</name>
        <dbReference type="ChEBI" id="CHEBI:29985"/>
    </ligand>
</feature>
<dbReference type="PROSITE" id="PS00180">
    <property type="entry name" value="GLNA_1"/>
    <property type="match status" value="1"/>
</dbReference>
<evidence type="ECO:0000256" key="5">
    <source>
        <dbReference type="ARBA" id="ARBA00021364"/>
    </source>
</evidence>
<dbReference type="FunFam" id="3.30.590.10:FF:000001">
    <property type="entry name" value="Glutamine synthetase"/>
    <property type="match status" value="1"/>
</dbReference>
<evidence type="ECO:0000256" key="6">
    <source>
        <dbReference type="ARBA" id="ARBA00022490"/>
    </source>
</evidence>
<dbReference type="EMBL" id="OMOH01000005">
    <property type="protein sequence ID" value="SPF68674.1"/>
    <property type="molecule type" value="Genomic_DNA"/>
</dbReference>
<feature type="binding site" evidence="14">
    <location>
        <begin position="267"/>
        <end position="268"/>
    </location>
    <ligand>
        <name>L-glutamate</name>
        <dbReference type="ChEBI" id="CHEBI:29985"/>
    </ligand>
</feature>
<feature type="binding site" evidence="16">
    <location>
        <position position="362"/>
    </location>
    <ligand>
        <name>Mg(2+)</name>
        <dbReference type="ChEBI" id="CHEBI:18420"/>
        <label>1</label>
    </ligand>
</feature>
<dbReference type="GO" id="GO:0006542">
    <property type="term" value="P:glutamine biosynthetic process"/>
    <property type="evidence" value="ECO:0007669"/>
    <property type="project" value="InterPro"/>
</dbReference>
<evidence type="ECO:0000256" key="20">
    <source>
        <dbReference type="RuleBase" id="RU000387"/>
    </source>
</evidence>
<dbReference type="Gene3D" id="3.30.590.10">
    <property type="entry name" value="Glutamine synthetase/guanido kinase, catalytic domain"/>
    <property type="match status" value="1"/>
</dbReference>
<dbReference type="InterPro" id="IPR008146">
    <property type="entry name" value="Gln_synth_cat_dom"/>
</dbReference>
<protein>
    <recommendedName>
        <fullName evidence="5 21">Glutamine synthetase</fullName>
        <ecNumber evidence="4 21">6.3.1.2</ecNumber>
    </recommendedName>
</protein>
<dbReference type="InterPro" id="IPR001637">
    <property type="entry name" value="Gln_synth_I_adenylation_site"/>
</dbReference>
<dbReference type="Proteomes" id="UP000265962">
    <property type="component" value="Unassembled WGS sequence"/>
</dbReference>
<feature type="binding site" evidence="14">
    <location>
        <position position="364"/>
    </location>
    <ligand>
        <name>L-glutamate</name>
        <dbReference type="ChEBI" id="CHEBI:29985"/>
    </ligand>
</feature>
<dbReference type="SMART" id="SM01230">
    <property type="entry name" value="Gln-synt_C"/>
    <property type="match status" value="1"/>
</dbReference>
<keyword evidence="11 15" id="KW-0067">ATP-binding</keyword>
<evidence type="ECO:0000256" key="21">
    <source>
        <dbReference type="RuleBase" id="RU004356"/>
    </source>
</evidence>
<dbReference type="PANTHER" id="PTHR43407">
    <property type="entry name" value="GLUTAMINE SYNTHETASE"/>
    <property type="match status" value="1"/>
</dbReference>
<feature type="binding site" evidence="15">
    <location>
        <position position="210"/>
    </location>
    <ligand>
        <name>ATP</name>
        <dbReference type="ChEBI" id="CHEBI:30616"/>
    </ligand>
</feature>
<evidence type="ECO:0000256" key="16">
    <source>
        <dbReference type="PIRSR" id="PIRSR604809-3"/>
    </source>
</evidence>
<proteinExistence type="inferred from homology"/>
<feature type="binding site" evidence="14">
    <location>
        <position position="325"/>
    </location>
    <ligand>
        <name>L-glutamate</name>
        <dbReference type="ChEBI" id="CHEBI:29985"/>
    </ligand>
</feature>
<evidence type="ECO:0000256" key="10">
    <source>
        <dbReference type="ARBA" id="ARBA00022741"/>
    </source>
</evidence>
<dbReference type="InterPro" id="IPR008147">
    <property type="entry name" value="Gln_synt_N"/>
</dbReference>
<evidence type="ECO:0000256" key="18">
    <source>
        <dbReference type="PROSITE-ProRule" id="PRU01330"/>
    </source>
</evidence>
<evidence type="ECO:0000256" key="3">
    <source>
        <dbReference type="ARBA" id="ARBA00011354"/>
    </source>
</evidence>
<evidence type="ECO:0000256" key="17">
    <source>
        <dbReference type="PIRSR" id="PIRSR604809-50"/>
    </source>
</evidence>
<dbReference type="InterPro" id="IPR004809">
    <property type="entry name" value="Gln_synth_I"/>
</dbReference>
<comment type="subunit">
    <text evidence="3 20">Oligomer of 12 subunits arranged in the form of two hexagons.</text>
</comment>
<dbReference type="GO" id="GO:0004356">
    <property type="term" value="F:glutamine synthetase activity"/>
    <property type="evidence" value="ECO:0007669"/>
    <property type="project" value="UniProtKB-EC"/>
</dbReference>
<comment type="subcellular location">
    <subcellularLocation>
        <location evidence="1 20">Cytoplasm</location>
    </subcellularLocation>
</comment>
<evidence type="ECO:0000256" key="1">
    <source>
        <dbReference type="ARBA" id="ARBA00004496"/>
    </source>
</evidence>
<evidence type="ECO:0000256" key="9">
    <source>
        <dbReference type="ARBA" id="ARBA00022723"/>
    </source>
</evidence>
<gene>
    <name evidence="24" type="ORF">PROPJV5_1656</name>
</gene>
<dbReference type="PROSITE" id="PS00182">
    <property type="entry name" value="GLNA_ADENYLATION"/>
    <property type="match status" value="1"/>
</dbReference>
<feature type="binding site" evidence="15">
    <location>
        <begin position="274"/>
        <end position="276"/>
    </location>
    <ligand>
        <name>ATP</name>
        <dbReference type="ChEBI" id="CHEBI:30616"/>
    </ligand>
</feature>
<feature type="binding site" evidence="14">
    <location>
        <position position="343"/>
    </location>
    <ligand>
        <name>L-glutamate</name>
        <dbReference type="ChEBI" id="CHEBI:29985"/>
    </ligand>
</feature>
<feature type="domain" description="GS beta-grasp" evidence="22">
    <location>
        <begin position="15"/>
        <end position="99"/>
    </location>
</feature>
<name>A0A375I1J4_9ACTN</name>
<evidence type="ECO:0000256" key="19">
    <source>
        <dbReference type="RuleBase" id="RU000384"/>
    </source>
</evidence>
<evidence type="ECO:0000256" key="7">
    <source>
        <dbReference type="ARBA" id="ARBA00022553"/>
    </source>
</evidence>
<feature type="binding site" evidence="16">
    <location>
        <position position="215"/>
    </location>
    <ligand>
        <name>Mg(2+)</name>
        <dbReference type="ChEBI" id="CHEBI:18420"/>
        <label>1</label>
    </ligand>
</feature>
<reference evidence="25" key="1">
    <citation type="submission" date="2018-02" db="EMBL/GenBank/DDBJ databases">
        <authorList>
            <person name="Hornung B."/>
        </authorList>
    </citation>
    <scope>NUCLEOTIDE SEQUENCE [LARGE SCALE GENOMIC DNA]</scope>
</reference>
<dbReference type="InterPro" id="IPR014746">
    <property type="entry name" value="Gln_synth/guanido_kin_cat_dom"/>
</dbReference>
<feature type="binding site" evidence="16">
    <location>
        <position position="132"/>
    </location>
    <ligand>
        <name>Mg(2+)</name>
        <dbReference type="ChEBI" id="CHEBI:18420"/>
        <label>1</label>
    </ligand>
</feature>
<evidence type="ECO:0000259" key="23">
    <source>
        <dbReference type="PROSITE" id="PS51987"/>
    </source>
</evidence>
<feature type="binding site" evidence="16">
    <location>
        <position position="134"/>
    </location>
    <ligand>
        <name>Mg(2+)</name>
        <dbReference type="ChEBI" id="CHEBI:18420"/>
        <label>1</label>
    </ligand>
</feature>
<dbReference type="InterPro" id="IPR036651">
    <property type="entry name" value="Gln_synt_N_sf"/>
</dbReference>
<feature type="binding site" evidence="15">
    <location>
        <position position="357"/>
    </location>
    <ligand>
        <name>ATP</name>
        <dbReference type="ChEBI" id="CHEBI:30616"/>
    </ligand>
</feature>
<dbReference type="Pfam" id="PF00120">
    <property type="entry name" value="Gln-synt_C"/>
    <property type="match status" value="1"/>
</dbReference>
<evidence type="ECO:0000313" key="25">
    <source>
        <dbReference type="Proteomes" id="UP000265962"/>
    </source>
</evidence>
<evidence type="ECO:0000256" key="14">
    <source>
        <dbReference type="PIRSR" id="PIRSR604809-1"/>
    </source>
</evidence>
<dbReference type="GO" id="GO:0005524">
    <property type="term" value="F:ATP binding"/>
    <property type="evidence" value="ECO:0007669"/>
    <property type="project" value="UniProtKB-KW"/>
</dbReference>
<sequence>MFKGADDLLKFIEDEHVEFIDVRFCDLPGVMQHFVVPASGFGPEAFTEGLAFDGSSVKGFATINESDMALMPDPSSAWLDPFRDHKTLIVNFFVHNPITKEPYSRDPRNIARKAQAYLSTTGIGDTAYFAPEAEFYVFDDVRYETNGHQSFYSVDAEAAAWNSGREEERGNQGYKVRVKGGYFPVAPTDHYVDLRDEMVTYCLKAGLDIERAHHEVGSAGQAEINWRFDELLASADDTMKFKYIVKNTAYRHGKSATFMPKPVAGDNGSGMHCHQSIWENGEPLFFDENGYAQLSDMARFYIGGLLKHAPSLLAFTNPTVNSYHRLVPGFEAPVNLVYSNGNRSACIRIPVTGPNPKAKRIEFRCPDPSSNPYLAFAAQLMAGIDGIQNKIEPPAPIDKDLYELPPEEYDEVDQVPSSLAEVLNALEEDNEYLLAGDVFTPDLIDTWIDMKREEIAELQQRPHPYEFDLYYQI</sequence>
<evidence type="ECO:0000256" key="12">
    <source>
        <dbReference type="ARBA" id="ARBA00022842"/>
    </source>
</evidence>